<feature type="compositionally biased region" description="Basic and acidic residues" evidence="1">
    <location>
        <begin position="36"/>
        <end position="66"/>
    </location>
</feature>
<dbReference type="EMBL" id="JARQZJ010000106">
    <property type="protein sequence ID" value="KAK9887266.1"/>
    <property type="molecule type" value="Genomic_DNA"/>
</dbReference>
<proteinExistence type="predicted"/>
<evidence type="ECO:0000313" key="3">
    <source>
        <dbReference type="Proteomes" id="UP001431783"/>
    </source>
</evidence>
<dbReference type="Proteomes" id="UP001431783">
    <property type="component" value="Unassembled WGS sequence"/>
</dbReference>
<keyword evidence="3" id="KW-1185">Reference proteome</keyword>
<sequence>MKKKSCNKVTSSVLGCGAGPSREYSDRGTRQVSQACEEHTATDGKTNAKDLDKSKKDMNDKERTRSNTDSNGGNDRDMKKTEDVGMHATEIQNSNHRGTTECEDLNKIIIEVEDIKEDSFFADIITDNRNKRKRLYSSSPEEGEEKYRKTGMVISTEKIIEQFEKLEKFCEQNKNVYEPIKESVGMMRFTINRLRKGMENKESCYSEEKFESC</sequence>
<accession>A0AAW1V579</accession>
<evidence type="ECO:0000256" key="1">
    <source>
        <dbReference type="SAM" id="MobiDB-lite"/>
    </source>
</evidence>
<name>A0AAW1V579_9CUCU</name>
<feature type="region of interest" description="Disordered" evidence="1">
    <location>
        <begin position="1"/>
        <end position="80"/>
    </location>
</feature>
<dbReference type="AlphaFoldDB" id="A0AAW1V579"/>
<protein>
    <submittedName>
        <fullName evidence="2">Uncharacterized protein</fullName>
    </submittedName>
</protein>
<organism evidence="2 3">
    <name type="scientific">Henosepilachna vigintioctopunctata</name>
    <dbReference type="NCBI Taxonomy" id="420089"/>
    <lineage>
        <taxon>Eukaryota</taxon>
        <taxon>Metazoa</taxon>
        <taxon>Ecdysozoa</taxon>
        <taxon>Arthropoda</taxon>
        <taxon>Hexapoda</taxon>
        <taxon>Insecta</taxon>
        <taxon>Pterygota</taxon>
        <taxon>Neoptera</taxon>
        <taxon>Endopterygota</taxon>
        <taxon>Coleoptera</taxon>
        <taxon>Polyphaga</taxon>
        <taxon>Cucujiformia</taxon>
        <taxon>Coccinelloidea</taxon>
        <taxon>Coccinellidae</taxon>
        <taxon>Epilachninae</taxon>
        <taxon>Epilachnini</taxon>
        <taxon>Henosepilachna</taxon>
    </lineage>
</organism>
<reference evidence="2 3" key="1">
    <citation type="submission" date="2023-03" db="EMBL/GenBank/DDBJ databases">
        <title>Genome insight into feeding habits of ladybird beetles.</title>
        <authorList>
            <person name="Li H.-S."/>
            <person name="Huang Y.-H."/>
            <person name="Pang H."/>
        </authorList>
    </citation>
    <scope>NUCLEOTIDE SEQUENCE [LARGE SCALE GENOMIC DNA]</scope>
    <source>
        <strain evidence="2">SYSU_2023b</strain>
        <tissue evidence="2">Whole body</tissue>
    </source>
</reference>
<comment type="caution">
    <text evidence="2">The sequence shown here is derived from an EMBL/GenBank/DDBJ whole genome shotgun (WGS) entry which is preliminary data.</text>
</comment>
<gene>
    <name evidence="2" type="ORF">WA026_021118</name>
</gene>
<evidence type="ECO:0000313" key="2">
    <source>
        <dbReference type="EMBL" id="KAK9887266.1"/>
    </source>
</evidence>